<dbReference type="GO" id="GO:0005524">
    <property type="term" value="F:ATP binding"/>
    <property type="evidence" value="ECO:0007669"/>
    <property type="project" value="InterPro"/>
</dbReference>
<protein>
    <submittedName>
        <fullName evidence="4">RNA helicase-domain-containing protein</fullName>
    </submittedName>
</protein>
<dbReference type="GO" id="GO:0008270">
    <property type="term" value="F:zinc ion binding"/>
    <property type="evidence" value="ECO:0007669"/>
    <property type="project" value="UniProtKB-UniRule"/>
</dbReference>
<evidence type="ECO:0000313" key="5">
    <source>
        <dbReference type="Proteomes" id="UP000521943"/>
    </source>
</evidence>
<dbReference type="CDD" id="cd21400">
    <property type="entry name" value="ZBD_UPF1-like"/>
    <property type="match status" value="1"/>
</dbReference>
<feature type="region of interest" description="C4" evidence="1">
    <location>
        <begin position="161"/>
        <end position="191"/>
    </location>
</feature>
<name>A0A8H6IE38_9AGAR</name>
<feature type="region of interest" description="Disordered" evidence="2">
    <location>
        <begin position="51"/>
        <end position="76"/>
    </location>
</feature>
<keyword evidence="4" id="KW-0547">Nucleotide-binding</keyword>
<evidence type="ECO:0000256" key="2">
    <source>
        <dbReference type="SAM" id="MobiDB-lite"/>
    </source>
</evidence>
<keyword evidence="5" id="KW-1185">Reference proteome</keyword>
<gene>
    <name evidence="4" type="ORF">DFP72DRAFT_483591</name>
</gene>
<dbReference type="GO" id="GO:0003724">
    <property type="term" value="F:RNA helicase activity"/>
    <property type="evidence" value="ECO:0007669"/>
    <property type="project" value="InterPro"/>
</dbReference>
<accession>A0A8H6IE38</accession>
<dbReference type="GO" id="GO:0003723">
    <property type="term" value="F:RNA binding"/>
    <property type="evidence" value="ECO:0007669"/>
    <property type="project" value="InterPro"/>
</dbReference>
<dbReference type="PROSITE" id="PS51997">
    <property type="entry name" value="UPF1_CH_RICH"/>
    <property type="match status" value="1"/>
</dbReference>
<dbReference type="AlphaFoldDB" id="A0A8H6IE38"/>
<comment type="caution">
    <text evidence="4">The sequence shown here is derived from an EMBL/GenBank/DDBJ whole genome shotgun (WGS) entry which is preliminary data.</text>
</comment>
<keyword evidence="4" id="KW-0347">Helicase</keyword>
<evidence type="ECO:0000313" key="4">
    <source>
        <dbReference type="EMBL" id="KAF6763798.1"/>
    </source>
</evidence>
<dbReference type="OrthoDB" id="6513042at2759"/>
<sequence>MDSFDNFQYDSASSYGGIGVVDDNSSVYTANTQDNVSVDLSTLALSEYNPSGSGANGHSQSHSYSGSANGGEKDGTLDEDFDAVLDDLKDESAVDLPPHACSYCGIHNPASVVKCLICSKWFCNSRGNTSASHIVNHLVRAKHKEVILHAESPLGETTPECYNCGSKNVFMLGFIPAKSDTVVVLLCRFVIPSFDVVI</sequence>
<dbReference type="InterPro" id="IPR018999">
    <property type="entry name" value="UPF1_CH/ZBD"/>
</dbReference>
<dbReference type="GO" id="GO:0000184">
    <property type="term" value="P:nuclear-transcribed mRNA catabolic process, nonsense-mediated decay"/>
    <property type="evidence" value="ECO:0007669"/>
    <property type="project" value="InterPro"/>
</dbReference>
<keyword evidence="1" id="KW-0862">Zinc</keyword>
<dbReference type="SUPFAM" id="SSF57850">
    <property type="entry name" value="RING/U-box"/>
    <property type="match status" value="1"/>
</dbReference>
<dbReference type="Proteomes" id="UP000521943">
    <property type="component" value="Unassembled WGS sequence"/>
</dbReference>
<dbReference type="EMBL" id="JACGCI010000005">
    <property type="protein sequence ID" value="KAF6763798.1"/>
    <property type="molecule type" value="Genomic_DNA"/>
</dbReference>
<keyword evidence="4" id="KW-0067">ATP-binding</keyword>
<dbReference type="GO" id="GO:0005737">
    <property type="term" value="C:cytoplasm"/>
    <property type="evidence" value="ECO:0007669"/>
    <property type="project" value="InterPro"/>
</dbReference>
<proteinExistence type="predicted"/>
<keyword evidence="1" id="KW-0479">Metal-binding</keyword>
<evidence type="ECO:0000256" key="1">
    <source>
        <dbReference type="PROSITE-ProRule" id="PRU01341"/>
    </source>
</evidence>
<keyword evidence="1" id="KW-0863">Zinc-finger</keyword>
<feature type="region of interest" description="C3H" evidence="1">
    <location>
        <begin position="101"/>
        <end position="133"/>
    </location>
</feature>
<organism evidence="4 5">
    <name type="scientific">Ephemerocybe angulata</name>
    <dbReference type="NCBI Taxonomy" id="980116"/>
    <lineage>
        <taxon>Eukaryota</taxon>
        <taxon>Fungi</taxon>
        <taxon>Dikarya</taxon>
        <taxon>Basidiomycota</taxon>
        <taxon>Agaricomycotina</taxon>
        <taxon>Agaricomycetes</taxon>
        <taxon>Agaricomycetidae</taxon>
        <taxon>Agaricales</taxon>
        <taxon>Agaricineae</taxon>
        <taxon>Psathyrellaceae</taxon>
        <taxon>Ephemerocybe</taxon>
    </lineage>
</organism>
<keyword evidence="4" id="KW-0378">Hydrolase</keyword>
<reference evidence="4 5" key="1">
    <citation type="submission" date="2020-07" db="EMBL/GenBank/DDBJ databases">
        <title>Comparative genomics of pyrophilous fungi reveals a link between fire events and developmental genes.</title>
        <authorList>
            <consortium name="DOE Joint Genome Institute"/>
            <person name="Steindorff A.S."/>
            <person name="Carver A."/>
            <person name="Calhoun S."/>
            <person name="Stillman K."/>
            <person name="Liu H."/>
            <person name="Lipzen A."/>
            <person name="Pangilinan J."/>
            <person name="Labutti K."/>
            <person name="Bruns T.D."/>
            <person name="Grigoriev I.V."/>
        </authorList>
    </citation>
    <scope>NUCLEOTIDE SEQUENCE [LARGE SCALE GENOMIC DNA]</scope>
    <source>
        <strain evidence="4 5">CBS 144469</strain>
    </source>
</reference>
<feature type="domain" description="Upf1" evidence="3">
    <location>
        <begin position="93"/>
        <end position="198"/>
    </location>
</feature>
<feature type="compositionally biased region" description="Polar residues" evidence="2">
    <location>
        <begin position="51"/>
        <end position="67"/>
    </location>
</feature>
<evidence type="ECO:0000259" key="3">
    <source>
        <dbReference type="PROSITE" id="PS51997"/>
    </source>
</evidence>
<feature type="region of interest" description="CC/SHH/C" evidence="1">
    <location>
        <begin position="115"/>
        <end position="143"/>
    </location>
</feature>
<dbReference type="Pfam" id="PF09416">
    <property type="entry name" value="UPF1_Zn_bind"/>
    <property type="match status" value="1"/>
</dbReference>